<gene>
    <name evidence="10" type="primary">folK</name>
    <name evidence="10" type="ORF">GCM10023353_06800</name>
</gene>
<evidence type="ECO:0000256" key="3">
    <source>
        <dbReference type="ARBA" id="ARBA00013253"/>
    </source>
</evidence>
<dbReference type="InterPro" id="IPR000550">
    <property type="entry name" value="Hppk"/>
</dbReference>
<dbReference type="Gene3D" id="3.30.70.560">
    <property type="entry name" value="7,8-Dihydro-6-hydroxymethylpterin-pyrophosphokinase HPPK"/>
    <property type="match status" value="1"/>
</dbReference>
<evidence type="ECO:0000256" key="8">
    <source>
        <dbReference type="ARBA" id="ARBA00022909"/>
    </source>
</evidence>
<evidence type="ECO:0000259" key="9">
    <source>
        <dbReference type="PROSITE" id="PS00794"/>
    </source>
</evidence>
<dbReference type="Proteomes" id="UP001500839">
    <property type="component" value="Unassembled WGS sequence"/>
</dbReference>
<dbReference type="EC" id="2.7.6.3" evidence="3"/>
<keyword evidence="11" id="KW-1185">Reference proteome</keyword>
<comment type="catalytic activity">
    <reaction evidence="1">
        <text>6-hydroxymethyl-7,8-dihydropterin + ATP = (7,8-dihydropterin-6-yl)methyl diphosphate + AMP + H(+)</text>
        <dbReference type="Rhea" id="RHEA:11412"/>
        <dbReference type="ChEBI" id="CHEBI:15378"/>
        <dbReference type="ChEBI" id="CHEBI:30616"/>
        <dbReference type="ChEBI" id="CHEBI:44841"/>
        <dbReference type="ChEBI" id="CHEBI:72950"/>
        <dbReference type="ChEBI" id="CHEBI:456215"/>
        <dbReference type="EC" id="2.7.6.3"/>
    </reaction>
</comment>
<dbReference type="EMBL" id="BAABKQ010000001">
    <property type="protein sequence ID" value="GAA4806313.1"/>
    <property type="molecule type" value="Genomic_DNA"/>
</dbReference>
<comment type="pathway">
    <text evidence="2">Cofactor biosynthesis; tetrahydrofolate biosynthesis; 2-amino-4-hydroxy-6-hydroxymethyl-7,8-dihydropteridine diphosphate from 7,8-dihydroneopterin triphosphate: step 4/4.</text>
</comment>
<evidence type="ECO:0000256" key="4">
    <source>
        <dbReference type="ARBA" id="ARBA00022679"/>
    </source>
</evidence>
<evidence type="ECO:0000256" key="7">
    <source>
        <dbReference type="ARBA" id="ARBA00022840"/>
    </source>
</evidence>
<reference evidence="11" key="1">
    <citation type="journal article" date="2019" name="Int. J. Syst. Evol. Microbiol.">
        <title>The Global Catalogue of Microorganisms (GCM) 10K type strain sequencing project: providing services to taxonomists for standard genome sequencing and annotation.</title>
        <authorList>
            <consortium name="The Broad Institute Genomics Platform"/>
            <consortium name="The Broad Institute Genome Sequencing Center for Infectious Disease"/>
            <person name="Wu L."/>
            <person name="Ma J."/>
        </authorList>
    </citation>
    <scope>NUCLEOTIDE SEQUENCE [LARGE SCALE GENOMIC DNA]</scope>
    <source>
        <strain evidence="11">JCM 18542</strain>
    </source>
</reference>
<keyword evidence="7" id="KW-0067">ATP-binding</keyword>
<dbReference type="SUPFAM" id="SSF55083">
    <property type="entry name" value="6-hydroxymethyl-7,8-dihydropterin pyrophosphokinase, HPPK"/>
    <property type="match status" value="1"/>
</dbReference>
<evidence type="ECO:0000256" key="1">
    <source>
        <dbReference type="ARBA" id="ARBA00000198"/>
    </source>
</evidence>
<keyword evidence="8" id="KW-0289">Folate biosynthesis</keyword>
<evidence type="ECO:0000313" key="10">
    <source>
        <dbReference type="EMBL" id="GAA4806313.1"/>
    </source>
</evidence>
<protein>
    <recommendedName>
        <fullName evidence="3">2-amino-4-hydroxy-6-hydroxymethyldihydropteridine diphosphokinase</fullName>
        <ecNumber evidence="3">2.7.6.3</ecNumber>
    </recommendedName>
</protein>
<keyword evidence="4" id="KW-0808">Transferase</keyword>
<keyword evidence="5" id="KW-0547">Nucleotide-binding</keyword>
<feature type="domain" description="7,8-dihydro-6-hydroxymethylpterin-pyrophosphokinase" evidence="9">
    <location>
        <begin position="81"/>
        <end position="92"/>
    </location>
</feature>
<organism evidence="10 11">
    <name type="scientific">Tomitella cavernea</name>
    <dbReference type="NCBI Taxonomy" id="1387982"/>
    <lineage>
        <taxon>Bacteria</taxon>
        <taxon>Bacillati</taxon>
        <taxon>Actinomycetota</taxon>
        <taxon>Actinomycetes</taxon>
        <taxon>Mycobacteriales</taxon>
        <taxon>Tomitella</taxon>
    </lineage>
</organism>
<name>A0ABP9CD63_9ACTN</name>
<evidence type="ECO:0000256" key="6">
    <source>
        <dbReference type="ARBA" id="ARBA00022777"/>
    </source>
</evidence>
<evidence type="ECO:0000256" key="5">
    <source>
        <dbReference type="ARBA" id="ARBA00022741"/>
    </source>
</evidence>
<comment type="caution">
    <text evidence="10">The sequence shown here is derived from an EMBL/GenBank/DDBJ whole genome shotgun (WGS) entry which is preliminary data.</text>
</comment>
<sequence>MLSAGSNVGDRHGHLQSVADELGDRLIGTSHVYVTAPWGGVEQDDFYNVTLIADDPGRDPWDWLRLCHLLEWRADRVRDVRWGPRSLDVDVIACYDPGEVESQHPDLLLPHPRARARAFVLVPWMQIEPEATLGGAVVRDLVAALEPAEIAGVRRTDFSLTPSAR</sequence>
<dbReference type="PROSITE" id="PS00794">
    <property type="entry name" value="HPPK"/>
    <property type="match status" value="1"/>
</dbReference>
<dbReference type="InterPro" id="IPR035907">
    <property type="entry name" value="Hppk_sf"/>
</dbReference>
<dbReference type="PANTHER" id="PTHR43071">
    <property type="entry name" value="2-AMINO-4-HYDROXY-6-HYDROXYMETHYLDIHYDROPTERIDINE PYROPHOSPHOKINASE"/>
    <property type="match status" value="1"/>
</dbReference>
<dbReference type="Pfam" id="PF01288">
    <property type="entry name" value="HPPK"/>
    <property type="match status" value="1"/>
</dbReference>
<proteinExistence type="predicted"/>
<evidence type="ECO:0000313" key="11">
    <source>
        <dbReference type="Proteomes" id="UP001500839"/>
    </source>
</evidence>
<keyword evidence="6" id="KW-0418">Kinase</keyword>
<evidence type="ECO:0000256" key="2">
    <source>
        <dbReference type="ARBA" id="ARBA00005051"/>
    </source>
</evidence>
<accession>A0ABP9CD63</accession>
<dbReference type="NCBIfam" id="TIGR01498">
    <property type="entry name" value="folK"/>
    <property type="match status" value="1"/>
</dbReference>
<dbReference type="CDD" id="cd00483">
    <property type="entry name" value="HPPK"/>
    <property type="match status" value="1"/>
</dbReference>
<dbReference type="PANTHER" id="PTHR43071:SF1">
    <property type="entry name" value="2-AMINO-4-HYDROXY-6-HYDROXYMETHYLDIHYDROPTERIDINE PYROPHOSPHOKINASE"/>
    <property type="match status" value="1"/>
</dbReference>